<dbReference type="EnsemblPlants" id="Bra030781.1">
    <property type="protein sequence ID" value="Bra030781.1-P"/>
    <property type="gene ID" value="Bra030781"/>
</dbReference>
<reference evidence="4" key="3">
    <citation type="submission" date="2023-03" db="UniProtKB">
        <authorList>
            <consortium name="EnsemblPlants"/>
        </authorList>
    </citation>
    <scope>IDENTIFICATION</scope>
    <source>
        <strain evidence="4">cv. Chiifu-401-42</strain>
    </source>
</reference>
<accession>M4EPR0</accession>
<dbReference type="RefSeq" id="XP_009110824.1">
    <property type="nucleotide sequence ID" value="XM_009112576.2"/>
</dbReference>
<keyword evidence="3" id="KW-0862">Zinc</keyword>
<dbReference type="STRING" id="51351.M4EPR0"/>
<dbReference type="HOGENOM" id="CLU_091491_0_0_1"/>
<dbReference type="eggNOG" id="ENOG502S2BS">
    <property type="taxonomic scope" value="Eukaryota"/>
</dbReference>
<dbReference type="OrthoDB" id="692041at2759"/>
<reference evidence="4 5" key="1">
    <citation type="journal article" date="2011" name="Nat. Genet.">
        <title>The genome of the mesopolyploid crop species Brassica rapa.</title>
        <authorList>
            <consortium name="Brassica rapa Genome Sequencing Project Consortium"/>
            <person name="Wang X."/>
            <person name="Wang H."/>
            <person name="Wang J."/>
            <person name="Sun R."/>
            <person name="Wu J."/>
            <person name="Liu S."/>
            <person name="Bai Y."/>
            <person name="Mun J.H."/>
            <person name="Bancroft I."/>
            <person name="Cheng F."/>
            <person name="Huang S."/>
            <person name="Li X."/>
            <person name="Hua W."/>
            <person name="Wang J."/>
            <person name="Wang X."/>
            <person name="Freeling M."/>
            <person name="Pires J.C."/>
            <person name="Paterson A.H."/>
            <person name="Chalhoub B."/>
            <person name="Wang B."/>
            <person name="Hayward A."/>
            <person name="Sharpe A.G."/>
            <person name="Park B.S."/>
            <person name="Weisshaar B."/>
            <person name="Liu B."/>
            <person name="Li B."/>
            <person name="Liu B."/>
            <person name="Tong C."/>
            <person name="Song C."/>
            <person name="Duran C."/>
            <person name="Peng C."/>
            <person name="Geng C."/>
            <person name="Koh C."/>
            <person name="Lin C."/>
            <person name="Edwards D."/>
            <person name="Mu D."/>
            <person name="Shen D."/>
            <person name="Soumpourou E."/>
            <person name="Li F."/>
            <person name="Fraser F."/>
            <person name="Conant G."/>
            <person name="Lassalle G."/>
            <person name="King G.J."/>
            <person name="Bonnema G."/>
            <person name="Tang H."/>
            <person name="Wang H."/>
            <person name="Belcram H."/>
            <person name="Zhou H."/>
            <person name="Hirakawa H."/>
            <person name="Abe H."/>
            <person name="Guo H."/>
            <person name="Wang H."/>
            <person name="Jin H."/>
            <person name="Parkin I.A."/>
            <person name="Batley J."/>
            <person name="Kim J.S."/>
            <person name="Just J."/>
            <person name="Li J."/>
            <person name="Xu J."/>
            <person name="Deng J."/>
            <person name="Kim J.A."/>
            <person name="Li J."/>
            <person name="Yu J."/>
            <person name="Meng J."/>
            <person name="Wang J."/>
            <person name="Min J."/>
            <person name="Poulain J."/>
            <person name="Wang J."/>
            <person name="Hatakeyama K."/>
            <person name="Wu K."/>
            <person name="Wang L."/>
            <person name="Fang L."/>
            <person name="Trick M."/>
            <person name="Links M.G."/>
            <person name="Zhao M."/>
            <person name="Jin M."/>
            <person name="Ramchiary N."/>
            <person name="Drou N."/>
            <person name="Berkman P.J."/>
            <person name="Cai Q."/>
            <person name="Huang Q."/>
            <person name="Li R."/>
            <person name="Tabata S."/>
            <person name="Cheng S."/>
            <person name="Zhang S."/>
            <person name="Zhang S."/>
            <person name="Huang S."/>
            <person name="Sato S."/>
            <person name="Sun S."/>
            <person name="Kwon S.J."/>
            <person name="Choi S.R."/>
            <person name="Lee T.H."/>
            <person name="Fan W."/>
            <person name="Zhao X."/>
            <person name="Tan X."/>
            <person name="Xu X."/>
            <person name="Wang Y."/>
            <person name="Qiu Y."/>
            <person name="Yin Y."/>
            <person name="Li Y."/>
            <person name="Du Y."/>
            <person name="Liao Y."/>
            <person name="Lim Y."/>
            <person name="Narusaka Y."/>
            <person name="Wang Y."/>
            <person name="Wang Z."/>
            <person name="Li Z."/>
            <person name="Wang Z."/>
            <person name="Xiong Z."/>
            <person name="Zhang Z."/>
        </authorList>
    </citation>
    <scope>NUCLEOTIDE SEQUENCE [LARGE SCALE GENOMIC DNA]</scope>
    <source>
        <strain evidence="4 5">cv. Chiifu-401-42</strain>
    </source>
</reference>
<dbReference type="InterPro" id="IPR019786">
    <property type="entry name" value="Zinc_finger_PHD-type_CS"/>
</dbReference>
<organism evidence="4 5">
    <name type="scientific">Brassica campestris</name>
    <name type="common">Field mustard</name>
    <dbReference type="NCBI Taxonomy" id="3711"/>
    <lineage>
        <taxon>Eukaryota</taxon>
        <taxon>Viridiplantae</taxon>
        <taxon>Streptophyta</taxon>
        <taxon>Embryophyta</taxon>
        <taxon>Tracheophyta</taxon>
        <taxon>Spermatophyta</taxon>
        <taxon>Magnoliopsida</taxon>
        <taxon>eudicotyledons</taxon>
        <taxon>Gunneridae</taxon>
        <taxon>Pentapetalae</taxon>
        <taxon>rosids</taxon>
        <taxon>malvids</taxon>
        <taxon>Brassicales</taxon>
        <taxon>Brassicaceae</taxon>
        <taxon>Brassiceae</taxon>
        <taxon>Brassica</taxon>
    </lineage>
</organism>
<proteinExistence type="predicted"/>
<dbReference type="SUPFAM" id="SSF57903">
    <property type="entry name" value="FYVE/PHD zinc finger"/>
    <property type="match status" value="1"/>
</dbReference>
<evidence type="ECO:0000256" key="1">
    <source>
        <dbReference type="ARBA" id="ARBA00022723"/>
    </source>
</evidence>
<evidence type="ECO:0000313" key="4">
    <source>
        <dbReference type="EnsemblPlants" id="Bra030781.1-P"/>
    </source>
</evidence>
<dbReference type="OMA" id="CACKIAA"/>
<reference evidence="4 5" key="2">
    <citation type="journal article" date="2018" name="Hortic Res">
        <title>Improved Brassica rapa reference genome by single-molecule sequencing and chromosome conformation capture technologies.</title>
        <authorList>
            <person name="Zhang L."/>
            <person name="Cai X."/>
            <person name="Wu J."/>
            <person name="Liu M."/>
            <person name="Grob S."/>
            <person name="Cheng F."/>
            <person name="Liang J."/>
            <person name="Cai C."/>
            <person name="Liu Z."/>
            <person name="Liu B."/>
            <person name="Wang F."/>
            <person name="Li S."/>
            <person name="Liu F."/>
            <person name="Li X."/>
            <person name="Cheng L."/>
            <person name="Yang W."/>
            <person name="Li M.H."/>
            <person name="Grossniklaus U."/>
            <person name="Zheng H."/>
            <person name="Wang X."/>
        </authorList>
    </citation>
    <scope>NUCLEOTIDE SEQUENCE [LARGE SCALE GENOMIC DNA]</scope>
    <source>
        <strain evidence="4 5">cv. Chiifu-401-42</strain>
    </source>
</reference>
<dbReference type="PANTHER" id="PTHR34451:SF10">
    <property type="entry name" value="RING-TYPE DOMAIN-CONTAINING PROTEIN"/>
    <property type="match status" value="1"/>
</dbReference>
<dbReference type="InParanoid" id="M4EPR0"/>
<dbReference type="AlphaFoldDB" id="M4EPR0"/>
<dbReference type="KEGG" id="brp:103836330"/>
<dbReference type="GeneID" id="103836330"/>
<evidence type="ECO:0000256" key="2">
    <source>
        <dbReference type="ARBA" id="ARBA00022771"/>
    </source>
</evidence>
<dbReference type="InterPro" id="IPR011011">
    <property type="entry name" value="Znf_FYVE_PHD"/>
</dbReference>
<dbReference type="PANTHER" id="PTHR34451">
    <property type="entry name" value="PHD FINGER FAMILY PROTEIN"/>
    <property type="match status" value="1"/>
</dbReference>
<keyword evidence="5" id="KW-1185">Reference proteome</keyword>
<dbReference type="Gramene" id="Bra030781.1">
    <property type="protein sequence ID" value="Bra030781.1-P"/>
    <property type="gene ID" value="Bra030781"/>
</dbReference>
<dbReference type="GO" id="GO:0008270">
    <property type="term" value="F:zinc ion binding"/>
    <property type="evidence" value="ECO:0007669"/>
    <property type="project" value="UniProtKB-KW"/>
</dbReference>
<name>M4EPR0_BRACM</name>
<sequence>MNLPSSTPATSETADSASYSTETCDYCGSQDSWVIHPARLRGVLRFFCTHCLLRSHPMSFCPSCLAFYDSSPPPHQSRRVSCSDCGSYTHIQCAGGDDDAVYTHYLCPPCRDPISFSFFRPFVDTDGVPCLDKSLSEAFLCACKIAAFSMNRAVCAFKMEAERKGKEGAVEKKRAREALEYFVKLYEKARSDVDKLREASFEQYPAVQVKQEE</sequence>
<keyword evidence="2" id="KW-0863">Zinc-finger</keyword>
<dbReference type="Proteomes" id="UP000011750">
    <property type="component" value="Chromosome A08"/>
</dbReference>
<keyword evidence="1" id="KW-0479">Metal-binding</keyword>
<evidence type="ECO:0000313" key="5">
    <source>
        <dbReference type="Proteomes" id="UP000011750"/>
    </source>
</evidence>
<dbReference type="PROSITE" id="PS01359">
    <property type="entry name" value="ZF_PHD_1"/>
    <property type="match status" value="1"/>
</dbReference>
<evidence type="ECO:0000256" key="3">
    <source>
        <dbReference type="ARBA" id="ARBA00022833"/>
    </source>
</evidence>
<protein>
    <submittedName>
        <fullName evidence="4">Uncharacterized protein</fullName>
    </submittedName>
</protein>